<dbReference type="InterPro" id="IPR011006">
    <property type="entry name" value="CheY-like_superfamily"/>
</dbReference>
<feature type="domain" description="Response regulatory" evidence="4">
    <location>
        <begin position="2"/>
        <end position="117"/>
    </location>
</feature>
<dbReference type="InterPro" id="IPR029787">
    <property type="entry name" value="Nucleotide_cyclase"/>
</dbReference>
<dbReference type="SUPFAM" id="SSF52172">
    <property type="entry name" value="CheY-like"/>
    <property type="match status" value="2"/>
</dbReference>
<dbReference type="SMART" id="SM00267">
    <property type="entry name" value="GGDEF"/>
    <property type="match status" value="1"/>
</dbReference>
<keyword evidence="7" id="KW-1185">Reference proteome</keyword>
<protein>
    <recommendedName>
        <fullName evidence="1">diguanylate cyclase</fullName>
        <ecNumber evidence="1">2.7.7.65</ecNumber>
    </recommendedName>
</protein>
<evidence type="ECO:0000313" key="6">
    <source>
        <dbReference type="EMBL" id="MBZ7986586.1"/>
    </source>
</evidence>
<dbReference type="SUPFAM" id="SSF55073">
    <property type="entry name" value="Nucleotide cyclase"/>
    <property type="match status" value="1"/>
</dbReference>
<organism evidence="6 7">
    <name type="scientific">Campylobacter canadensis</name>
    <dbReference type="NCBI Taxonomy" id="449520"/>
    <lineage>
        <taxon>Bacteria</taxon>
        <taxon>Pseudomonadati</taxon>
        <taxon>Campylobacterota</taxon>
        <taxon>Epsilonproteobacteria</taxon>
        <taxon>Campylobacterales</taxon>
        <taxon>Campylobacteraceae</taxon>
        <taxon>Campylobacter</taxon>
    </lineage>
</organism>
<name>A0ABS7WQC9_9BACT</name>
<evidence type="ECO:0000313" key="7">
    <source>
        <dbReference type="Proteomes" id="UP000786183"/>
    </source>
</evidence>
<feature type="domain" description="Response regulatory" evidence="4">
    <location>
        <begin position="125"/>
        <end position="242"/>
    </location>
</feature>
<reference evidence="6 7" key="1">
    <citation type="submission" date="2020-07" db="EMBL/GenBank/DDBJ databases">
        <title>Transfer of Campylobacter canadensis to the novel genus Avispirillum gen. nov., that also includes two novel species recovered from migratory waterfowl: Avispirillum anseris sp. nov. and Avispirillum brantae sp. nov.</title>
        <authorList>
            <person name="Miller W.G."/>
            <person name="Chapman M.H."/>
            <person name="Yee E."/>
            <person name="Inglis G.D."/>
        </authorList>
    </citation>
    <scope>NUCLEOTIDE SEQUENCE [LARGE SCALE GENOMIC DNA]</scope>
    <source>
        <strain evidence="6 7">L283</strain>
    </source>
</reference>
<dbReference type="Gene3D" id="3.40.50.2300">
    <property type="match status" value="2"/>
</dbReference>
<dbReference type="Pfam" id="PF00072">
    <property type="entry name" value="Response_reg"/>
    <property type="match status" value="2"/>
</dbReference>
<dbReference type="PANTHER" id="PTHR45138:SF9">
    <property type="entry name" value="DIGUANYLATE CYCLASE DGCM-RELATED"/>
    <property type="match status" value="1"/>
</dbReference>
<feature type="domain" description="GGDEF" evidence="5">
    <location>
        <begin position="291"/>
        <end position="423"/>
    </location>
</feature>
<proteinExistence type="predicted"/>
<dbReference type="EMBL" id="JACGBB010000001">
    <property type="protein sequence ID" value="MBZ7986586.1"/>
    <property type="molecule type" value="Genomic_DNA"/>
</dbReference>
<evidence type="ECO:0000256" key="1">
    <source>
        <dbReference type="ARBA" id="ARBA00012528"/>
    </source>
</evidence>
<dbReference type="PROSITE" id="PS50110">
    <property type="entry name" value="RESPONSE_REGULATORY"/>
    <property type="match status" value="2"/>
</dbReference>
<dbReference type="EC" id="2.7.7.65" evidence="1"/>
<dbReference type="SMART" id="SM00448">
    <property type="entry name" value="REC"/>
    <property type="match status" value="2"/>
</dbReference>
<dbReference type="Proteomes" id="UP000786183">
    <property type="component" value="Unassembled WGS sequence"/>
</dbReference>
<dbReference type="InterPro" id="IPR001789">
    <property type="entry name" value="Sig_transdc_resp-reg_receiver"/>
</dbReference>
<gene>
    <name evidence="6" type="ORF">AVCANL283_00470</name>
</gene>
<dbReference type="InterPro" id="IPR000160">
    <property type="entry name" value="GGDEF_dom"/>
</dbReference>
<dbReference type="Gene3D" id="3.30.70.270">
    <property type="match status" value="1"/>
</dbReference>
<dbReference type="InterPro" id="IPR050469">
    <property type="entry name" value="Diguanylate_Cyclase"/>
</dbReference>
<feature type="modified residue" description="4-aspartylphosphate" evidence="3">
    <location>
        <position position="175"/>
    </location>
</feature>
<accession>A0ABS7WQC9</accession>
<dbReference type="RefSeq" id="WP_172232332.1">
    <property type="nucleotide sequence ID" value="NZ_CP035946.1"/>
</dbReference>
<keyword evidence="3" id="KW-0597">Phosphoprotein</keyword>
<feature type="modified residue" description="4-aspartylphosphate" evidence="3">
    <location>
        <position position="54"/>
    </location>
</feature>
<dbReference type="InterPro" id="IPR043128">
    <property type="entry name" value="Rev_trsase/Diguanyl_cyclase"/>
</dbReference>
<comment type="caution">
    <text evidence="6">The sequence shown here is derived from an EMBL/GenBank/DDBJ whole genome shotgun (WGS) entry which is preliminary data.</text>
</comment>
<dbReference type="PROSITE" id="PS50887">
    <property type="entry name" value="GGDEF"/>
    <property type="match status" value="1"/>
</dbReference>
<dbReference type="NCBIfam" id="TIGR00254">
    <property type="entry name" value="GGDEF"/>
    <property type="match status" value="1"/>
</dbReference>
<dbReference type="Pfam" id="PF00990">
    <property type="entry name" value="GGDEF"/>
    <property type="match status" value="1"/>
</dbReference>
<evidence type="ECO:0000259" key="5">
    <source>
        <dbReference type="PROSITE" id="PS50887"/>
    </source>
</evidence>
<sequence length="424" mass="47954">MKLLLVDDNKMLIKAIGKKISDHFSCEIDLAHSYEQAKELIDLNSNEYFAALLDLCLPDAMHGEVVDYSLNKKLPSIILTGLDDDATRQRFMDKDIIDYVLKEGAECVYYIIDIIERLKRNSDTKIIVAEDSTPMRNLIKNILMAYRFQVFAAAQGAEALAYLEDNPDIKLILTDKEMPAVSGEELIKEVRSKYDKNKLGIIVLTAHGNDEVGARMLKSGANDFIQKPFSRENLICRINNSVDLLYFIEQIQNTSEQLRKSAEEDYLTKLRNRKSFFSLSDIYYSNLANDKEFAILMVDIDKFKSINDNYGHAAGDMAIVKCAKILCECVKGQDIVARFGGEEFCVLLKDIKEEDAIKMAVKIRTTMKNSSFACEGNNINFTVSIGVAFGNKNIGIEQIIKNADIALYKAKKDGRDRVETYDDN</sequence>
<dbReference type="CDD" id="cd01949">
    <property type="entry name" value="GGDEF"/>
    <property type="match status" value="1"/>
</dbReference>
<comment type="catalytic activity">
    <reaction evidence="2">
        <text>2 GTP = 3',3'-c-di-GMP + 2 diphosphate</text>
        <dbReference type="Rhea" id="RHEA:24898"/>
        <dbReference type="ChEBI" id="CHEBI:33019"/>
        <dbReference type="ChEBI" id="CHEBI:37565"/>
        <dbReference type="ChEBI" id="CHEBI:58805"/>
        <dbReference type="EC" id="2.7.7.65"/>
    </reaction>
</comment>
<evidence type="ECO:0000256" key="2">
    <source>
        <dbReference type="ARBA" id="ARBA00034247"/>
    </source>
</evidence>
<dbReference type="PANTHER" id="PTHR45138">
    <property type="entry name" value="REGULATORY COMPONENTS OF SENSORY TRANSDUCTION SYSTEM"/>
    <property type="match status" value="1"/>
</dbReference>
<evidence type="ECO:0000256" key="3">
    <source>
        <dbReference type="PROSITE-ProRule" id="PRU00169"/>
    </source>
</evidence>
<evidence type="ECO:0000259" key="4">
    <source>
        <dbReference type="PROSITE" id="PS50110"/>
    </source>
</evidence>